<keyword evidence="1" id="KW-0472">Membrane</keyword>
<protein>
    <recommendedName>
        <fullName evidence="4">DUF1404 domain-containing protein</fullName>
    </recommendedName>
</protein>
<feature type="transmembrane region" description="Helical" evidence="1">
    <location>
        <begin position="128"/>
        <end position="147"/>
    </location>
</feature>
<evidence type="ECO:0000313" key="2">
    <source>
        <dbReference type="EMBL" id="MCM2534789.1"/>
    </source>
</evidence>
<feature type="transmembrane region" description="Helical" evidence="1">
    <location>
        <begin position="6"/>
        <end position="24"/>
    </location>
</feature>
<proteinExistence type="predicted"/>
<keyword evidence="3" id="KW-1185">Reference proteome</keyword>
<dbReference type="EMBL" id="JAMQCR010000002">
    <property type="protein sequence ID" value="MCM2534789.1"/>
    <property type="molecule type" value="Genomic_DNA"/>
</dbReference>
<comment type="caution">
    <text evidence="2">The sequence shown here is derived from an EMBL/GenBank/DDBJ whole genome shotgun (WGS) entry which is preliminary data.</text>
</comment>
<feature type="transmembrane region" description="Helical" evidence="1">
    <location>
        <begin position="94"/>
        <end position="116"/>
    </location>
</feature>
<evidence type="ECO:0000313" key="3">
    <source>
        <dbReference type="Proteomes" id="UP001523262"/>
    </source>
</evidence>
<gene>
    <name evidence="2" type="ORF">NDK43_23655</name>
</gene>
<reference evidence="2 3" key="1">
    <citation type="submission" date="2022-06" db="EMBL/GenBank/DDBJ databases">
        <authorList>
            <person name="Jeon C.O."/>
        </authorList>
    </citation>
    <scope>NUCLEOTIDE SEQUENCE [LARGE SCALE GENOMIC DNA]</scope>
    <source>
        <strain evidence="2 3">KCTC 13943</strain>
    </source>
</reference>
<evidence type="ECO:0000256" key="1">
    <source>
        <dbReference type="SAM" id="Phobius"/>
    </source>
</evidence>
<sequence>MNNMINKIVLWTILIAPWFSLFFLKKDDIKRFMPVSIFASFLMLLYNVIAYNQKHWIVKVTIIPWFKHFFMPGILGAFLIITLWIFYYTYRKFWVYLITNVILDFMFAIFPIHYLFQDKLKIYQLINITPWGRFVLFVSLSIIIYGYHRWQETIYNKNI</sequence>
<keyword evidence="1" id="KW-1133">Transmembrane helix</keyword>
<organism evidence="2 3">
    <name type="scientific">Neobacillus pocheonensis</name>
    <dbReference type="NCBI Taxonomy" id="363869"/>
    <lineage>
        <taxon>Bacteria</taxon>
        <taxon>Bacillati</taxon>
        <taxon>Bacillota</taxon>
        <taxon>Bacilli</taxon>
        <taxon>Bacillales</taxon>
        <taxon>Bacillaceae</taxon>
        <taxon>Neobacillus</taxon>
    </lineage>
</organism>
<feature type="transmembrane region" description="Helical" evidence="1">
    <location>
        <begin position="69"/>
        <end position="87"/>
    </location>
</feature>
<dbReference type="Proteomes" id="UP001523262">
    <property type="component" value="Unassembled WGS sequence"/>
</dbReference>
<feature type="transmembrane region" description="Helical" evidence="1">
    <location>
        <begin position="31"/>
        <end position="49"/>
    </location>
</feature>
<evidence type="ECO:0008006" key="4">
    <source>
        <dbReference type="Google" id="ProtNLM"/>
    </source>
</evidence>
<accession>A0ABT0WH05</accession>
<keyword evidence="1" id="KW-0812">Transmembrane</keyword>
<name>A0ABT0WH05_9BACI</name>